<evidence type="ECO:0000259" key="9">
    <source>
        <dbReference type="PROSITE" id="PS51755"/>
    </source>
</evidence>
<dbReference type="PANTHER" id="PTHR48111:SF1">
    <property type="entry name" value="TWO-COMPONENT RESPONSE REGULATOR ORR33"/>
    <property type="match status" value="1"/>
</dbReference>
<protein>
    <submittedName>
        <fullName evidence="10">Response regulator transcription factor</fullName>
    </submittedName>
</protein>
<dbReference type="RefSeq" id="WP_379187348.1">
    <property type="nucleotide sequence ID" value="NZ_JBHSOW010000025.1"/>
</dbReference>
<feature type="modified residue" description="4-aspartylphosphate" evidence="6">
    <location>
        <position position="61"/>
    </location>
</feature>
<organism evidence="10 11">
    <name type="scientific">Paenibacillus solisilvae</name>
    <dbReference type="NCBI Taxonomy" id="2486751"/>
    <lineage>
        <taxon>Bacteria</taxon>
        <taxon>Bacillati</taxon>
        <taxon>Bacillota</taxon>
        <taxon>Bacilli</taxon>
        <taxon>Bacillales</taxon>
        <taxon>Paenibacillaceae</taxon>
        <taxon>Paenibacillus</taxon>
    </lineage>
</organism>
<accession>A0ABW0VXP3</accession>
<keyword evidence="11" id="KW-1185">Reference proteome</keyword>
<dbReference type="Gene3D" id="3.40.50.2300">
    <property type="match status" value="1"/>
</dbReference>
<evidence type="ECO:0000256" key="5">
    <source>
        <dbReference type="ARBA" id="ARBA00023163"/>
    </source>
</evidence>
<proteinExistence type="predicted"/>
<evidence type="ECO:0000313" key="11">
    <source>
        <dbReference type="Proteomes" id="UP001596047"/>
    </source>
</evidence>
<sequence length="231" mass="26737">MQQEQKNTWVDMIPKRILLIESDRTLANMLQYGLIKQGYQVEYLEPGSMHAFKTIDLVIMDSPGIELYPGDLLQLLSDRHIPIIELIDKSSAHQPLSLKASHLLKPFDFSELLQLIDHSLGKEKTAIQVSREQTAYRIHNIEIYPSGSEIRMNGSTVHLTWREFQIFVVLLDNQGKLVSSDQLQHILSERHANDRNALTLTMFKLRNKCKMFSDVFEIKTIIKNGYQLDFK</sequence>
<dbReference type="InterPro" id="IPR001867">
    <property type="entry name" value="OmpR/PhoB-type_DNA-bd"/>
</dbReference>
<dbReference type="InterPro" id="IPR036388">
    <property type="entry name" value="WH-like_DNA-bd_sf"/>
</dbReference>
<keyword evidence="5" id="KW-0804">Transcription</keyword>
<reference evidence="11" key="1">
    <citation type="journal article" date="2019" name="Int. J. Syst. Evol. Microbiol.">
        <title>The Global Catalogue of Microorganisms (GCM) 10K type strain sequencing project: providing services to taxonomists for standard genome sequencing and annotation.</title>
        <authorList>
            <consortium name="The Broad Institute Genomics Platform"/>
            <consortium name="The Broad Institute Genome Sequencing Center for Infectious Disease"/>
            <person name="Wu L."/>
            <person name="Ma J."/>
        </authorList>
    </citation>
    <scope>NUCLEOTIDE SEQUENCE [LARGE SCALE GENOMIC DNA]</scope>
    <source>
        <strain evidence="11">CGMCC 1.3240</strain>
    </source>
</reference>
<evidence type="ECO:0000256" key="7">
    <source>
        <dbReference type="PROSITE-ProRule" id="PRU01091"/>
    </source>
</evidence>
<dbReference type="PANTHER" id="PTHR48111">
    <property type="entry name" value="REGULATOR OF RPOS"/>
    <property type="match status" value="1"/>
</dbReference>
<gene>
    <name evidence="10" type="ORF">ACFPYJ_06890</name>
</gene>
<keyword evidence="2" id="KW-0902">Two-component regulatory system</keyword>
<evidence type="ECO:0000256" key="3">
    <source>
        <dbReference type="ARBA" id="ARBA00023015"/>
    </source>
</evidence>
<dbReference type="InterPro" id="IPR016032">
    <property type="entry name" value="Sig_transdc_resp-reg_C-effctor"/>
</dbReference>
<dbReference type="CDD" id="cd00383">
    <property type="entry name" value="trans_reg_C"/>
    <property type="match status" value="1"/>
</dbReference>
<dbReference type="InterPro" id="IPR011006">
    <property type="entry name" value="CheY-like_superfamily"/>
</dbReference>
<dbReference type="EMBL" id="JBHSOW010000025">
    <property type="protein sequence ID" value="MFC5648856.1"/>
    <property type="molecule type" value="Genomic_DNA"/>
</dbReference>
<evidence type="ECO:0000259" key="8">
    <source>
        <dbReference type="PROSITE" id="PS50110"/>
    </source>
</evidence>
<feature type="DNA-binding region" description="OmpR/PhoB-type" evidence="7">
    <location>
        <begin position="133"/>
        <end position="230"/>
    </location>
</feature>
<dbReference type="InterPro" id="IPR001789">
    <property type="entry name" value="Sig_transdc_resp-reg_receiver"/>
</dbReference>
<dbReference type="Gene3D" id="1.10.10.10">
    <property type="entry name" value="Winged helix-like DNA-binding domain superfamily/Winged helix DNA-binding domain"/>
    <property type="match status" value="1"/>
</dbReference>
<feature type="domain" description="OmpR/PhoB-type" evidence="9">
    <location>
        <begin position="133"/>
        <end position="230"/>
    </location>
</feature>
<dbReference type="SUPFAM" id="SSF52172">
    <property type="entry name" value="CheY-like"/>
    <property type="match status" value="1"/>
</dbReference>
<dbReference type="SUPFAM" id="SSF46894">
    <property type="entry name" value="C-terminal effector domain of the bipartite response regulators"/>
    <property type="match status" value="1"/>
</dbReference>
<keyword evidence="1 6" id="KW-0597">Phosphoprotein</keyword>
<feature type="domain" description="Response regulatory" evidence="8">
    <location>
        <begin position="16"/>
        <end position="120"/>
    </location>
</feature>
<dbReference type="Proteomes" id="UP001596047">
    <property type="component" value="Unassembled WGS sequence"/>
</dbReference>
<evidence type="ECO:0000313" key="10">
    <source>
        <dbReference type="EMBL" id="MFC5648856.1"/>
    </source>
</evidence>
<evidence type="ECO:0000256" key="4">
    <source>
        <dbReference type="ARBA" id="ARBA00023125"/>
    </source>
</evidence>
<evidence type="ECO:0000256" key="1">
    <source>
        <dbReference type="ARBA" id="ARBA00022553"/>
    </source>
</evidence>
<dbReference type="PROSITE" id="PS50110">
    <property type="entry name" value="RESPONSE_REGULATORY"/>
    <property type="match status" value="1"/>
</dbReference>
<keyword evidence="4 7" id="KW-0238">DNA-binding</keyword>
<dbReference type="Pfam" id="PF00486">
    <property type="entry name" value="Trans_reg_C"/>
    <property type="match status" value="1"/>
</dbReference>
<keyword evidence="3" id="KW-0805">Transcription regulation</keyword>
<dbReference type="PROSITE" id="PS51755">
    <property type="entry name" value="OMPR_PHOB"/>
    <property type="match status" value="1"/>
</dbReference>
<evidence type="ECO:0000256" key="6">
    <source>
        <dbReference type="PROSITE-ProRule" id="PRU00169"/>
    </source>
</evidence>
<dbReference type="SMART" id="SM00862">
    <property type="entry name" value="Trans_reg_C"/>
    <property type="match status" value="1"/>
</dbReference>
<dbReference type="InterPro" id="IPR039420">
    <property type="entry name" value="WalR-like"/>
</dbReference>
<comment type="caution">
    <text evidence="10">The sequence shown here is derived from an EMBL/GenBank/DDBJ whole genome shotgun (WGS) entry which is preliminary data.</text>
</comment>
<evidence type="ECO:0000256" key="2">
    <source>
        <dbReference type="ARBA" id="ARBA00023012"/>
    </source>
</evidence>
<name>A0ABW0VXP3_9BACL</name>